<dbReference type="InterPro" id="IPR005302">
    <property type="entry name" value="MoCF_Sase_C"/>
</dbReference>
<dbReference type="SUPFAM" id="SSF54292">
    <property type="entry name" value="2Fe-2S ferredoxin-like"/>
    <property type="match status" value="1"/>
</dbReference>
<dbReference type="PRINTS" id="PR00409">
    <property type="entry name" value="PHDIOXRDTASE"/>
</dbReference>
<dbReference type="InterPro" id="IPR017927">
    <property type="entry name" value="FAD-bd_FR_type"/>
</dbReference>
<dbReference type="InterPro" id="IPR012675">
    <property type="entry name" value="Beta-grasp_dom_sf"/>
</dbReference>
<dbReference type="Gene3D" id="2.40.30.10">
    <property type="entry name" value="Translation factors"/>
    <property type="match status" value="1"/>
</dbReference>
<dbReference type="STRING" id="39692.BST38_22130"/>
<dbReference type="InterPro" id="IPR036010">
    <property type="entry name" value="2Fe-2S_ferredoxin-like_sf"/>
</dbReference>
<keyword evidence="3" id="KW-0560">Oxidoreductase</keyword>
<dbReference type="Pfam" id="PF03475">
    <property type="entry name" value="YiiM_3-alpha"/>
    <property type="match status" value="1"/>
</dbReference>
<dbReference type="Gene3D" id="2.40.33.20">
    <property type="entry name" value="PK beta-barrel domain-like"/>
    <property type="match status" value="1"/>
</dbReference>
<feature type="domain" description="MOSC" evidence="1">
    <location>
        <begin position="41"/>
        <end position="176"/>
    </location>
</feature>
<dbReference type="AlphaFoldDB" id="A0A375YGA9"/>
<dbReference type="GO" id="GO:0051213">
    <property type="term" value="F:dioxygenase activity"/>
    <property type="evidence" value="ECO:0007669"/>
    <property type="project" value="UniProtKB-KW"/>
</dbReference>
<dbReference type="CDD" id="cd00207">
    <property type="entry name" value="fer2"/>
    <property type="match status" value="1"/>
</dbReference>
<dbReference type="InterPro" id="IPR001041">
    <property type="entry name" value="2Fe-2S_ferredoxin-type"/>
</dbReference>
<dbReference type="Proteomes" id="UP000252008">
    <property type="component" value="Unassembled WGS sequence"/>
</dbReference>
<dbReference type="InterPro" id="IPR011037">
    <property type="entry name" value="Pyrv_Knase-like_insert_dom_sf"/>
</dbReference>
<dbReference type="GO" id="GO:0051536">
    <property type="term" value="F:iron-sulfur cluster binding"/>
    <property type="evidence" value="ECO:0007669"/>
    <property type="project" value="InterPro"/>
</dbReference>
<sequence length="573" mass="60880">MTAVAALKNTARVGQLVSVNVGLPQDVSWNGRQVHTGIWKQPTAGPAMVRRLNIDGDGQGDLNGHGGENRAVLVYQTQAYDHWKLHLGRDDLTPGSFGENFTVDGLPDDEVCIGDRYRIGDAVFEVTQPRVTCFRVGMRLGEPAMPNLLVAHHRPGFYLRVLTEGPVSAGDDILLIERGRHALSVAAVDALLYLPDRDVDTLRKAVDIPALSPGWVQSFRELLTPPEPVHAPGWNGFRALRVAATHRETADVLSVLLESGDGATLPAATPGQYLTIRVPGAGDPAPLRSYSLSGGFADGSYRISIKRDAHGLLSGWLHDHVRAGTMLDAAAPRGEFVLSDGEQPIVLLSAGIGCTPVLAMLHQLAAHRVARRVVWVHTTRDRASHAFADEVDELIASLPSAVQHHVYTADGPRLSADTLAAMHLPTGAAVYICGPTGFMEQMREALVAAGTAPAVVYSESFGARSPINPGVVGAPPLAPPHAPAGEPGTGPAVTFSRSGLAAPWSPRFTSLLEFAEACDVPTRYSCRSGVCHICVTDVMSGDTDYVQQPLEVPPPGSVLICSAVPTTDVVLDL</sequence>
<name>A0A375YGA9_MYCPF</name>
<dbReference type="InterPro" id="IPR005163">
    <property type="entry name" value="Tri_helical_YiiM-like"/>
</dbReference>
<organism evidence="3 4">
    <name type="scientific">Mycolicibacterium parafortuitum</name>
    <name type="common">Mycobacterium parafortuitum</name>
    <dbReference type="NCBI Taxonomy" id="39692"/>
    <lineage>
        <taxon>Bacteria</taxon>
        <taxon>Bacillati</taxon>
        <taxon>Actinomycetota</taxon>
        <taxon>Actinomycetes</taxon>
        <taxon>Mycobacteriales</taxon>
        <taxon>Mycobacteriaceae</taxon>
        <taxon>Mycolicibacterium</taxon>
    </lineage>
</organism>
<dbReference type="InterPro" id="IPR052353">
    <property type="entry name" value="Benzoxazolinone_Detox_Enz"/>
</dbReference>
<dbReference type="InterPro" id="IPR039261">
    <property type="entry name" value="FNR_nucleotide-bd"/>
</dbReference>
<reference evidence="3 4" key="1">
    <citation type="submission" date="2018-05" db="EMBL/GenBank/DDBJ databases">
        <authorList>
            <consortium name="IHU Genomes"/>
        </authorList>
    </citation>
    <scope>NUCLEOTIDE SEQUENCE [LARGE SCALE GENOMIC DNA]</scope>
    <source>
        <strain evidence="3 4">P7335</strain>
    </source>
</reference>
<dbReference type="EMBL" id="UEGS01000001">
    <property type="protein sequence ID" value="SRX80151.1"/>
    <property type="molecule type" value="Genomic_DNA"/>
</dbReference>
<dbReference type="PROSITE" id="PS51340">
    <property type="entry name" value="MOSC"/>
    <property type="match status" value="1"/>
</dbReference>
<dbReference type="PANTHER" id="PTHR30212">
    <property type="entry name" value="PROTEIN YIIM"/>
    <property type="match status" value="1"/>
</dbReference>
<dbReference type="PANTHER" id="PTHR30212:SF2">
    <property type="entry name" value="PROTEIN YIIM"/>
    <property type="match status" value="1"/>
</dbReference>
<gene>
    <name evidence="3" type="ORF">MPP7335_01890</name>
</gene>
<dbReference type="Pfam" id="PF03473">
    <property type="entry name" value="MOSC"/>
    <property type="match status" value="1"/>
</dbReference>
<accession>A0A375YGA9</accession>
<dbReference type="InterPro" id="IPR001433">
    <property type="entry name" value="OxRdtase_FAD/NAD-bd"/>
</dbReference>
<dbReference type="CDD" id="cd06184">
    <property type="entry name" value="flavohem_like_fad_nad_binding"/>
    <property type="match status" value="1"/>
</dbReference>
<dbReference type="InterPro" id="IPR017938">
    <property type="entry name" value="Riboflavin_synthase-like_b-brl"/>
</dbReference>
<evidence type="ECO:0000259" key="1">
    <source>
        <dbReference type="PROSITE" id="PS51340"/>
    </source>
</evidence>
<proteinExistence type="predicted"/>
<dbReference type="Gene3D" id="3.40.50.80">
    <property type="entry name" value="Nucleotide-binding domain of ferredoxin-NADP reductase (FNR) module"/>
    <property type="match status" value="1"/>
</dbReference>
<evidence type="ECO:0000313" key="4">
    <source>
        <dbReference type="Proteomes" id="UP000252008"/>
    </source>
</evidence>
<protein>
    <submittedName>
        <fullName evidence="3">Phthalate 4,5-dioxygenase [Amycolatopsis mediterranei S699]</fullName>
    </submittedName>
</protein>
<dbReference type="Pfam" id="PF00175">
    <property type="entry name" value="NAD_binding_1"/>
    <property type="match status" value="1"/>
</dbReference>
<dbReference type="SUPFAM" id="SSF52343">
    <property type="entry name" value="Ferredoxin reductase-like, C-terminal NADP-linked domain"/>
    <property type="match status" value="1"/>
</dbReference>
<dbReference type="SUPFAM" id="SSF63380">
    <property type="entry name" value="Riboflavin synthase domain-like"/>
    <property type="match status" value="1"/>
</dbReference>
<evidence type="ECO:0000313" key="3">
    <source>
        <dbReference type="EMBL" id="SRX80151.1"/>
    </source>
</evidence>
<keyword evidence="4" id="KW-1185">Reference proteome</keyword>
<dbReference type="Pfam" id="PF00111">
    <property type="entry name" value="Fer2"/>
    <property type="match status" value="1"/>
</dbReference>
<dbReference type="RefSeq" id="WP_083145621.1">
    <property type="nucleotide sequence ID" value="NZ_MVID01000024.1"/>
</dbReference>
<dbReference type="SUPFAM" id="SSF50800">
    <property type="entry name" value="PK beta-barrel domain-like"/>
    <property type="match status" value="1"/>
</dbReference>
<dbReference type="GO" id="GO:0030151">
    <property type="term" value="F:molybdenum ion binding"/>
    <property type="evidence" value="ECO:0007669"/>
    <property type="project" value="InterPro"/>
</dbReference>
<feature type="domain" description="FAD-binding FR-type" evidence="2">
    <location>
        <begin position="235"/>
        <end position="339"/>
    </location>
</feature>
<dbReference type="PROSITE" id="PS51384">
    <property type="entry name" value="FAD_FR"/>
    <property type="match status" value="1"/>
</dbReference>
<keyword evidence="3" id="KW-0223">Dioxygenase</keyword>
<dbReference type="Gene3D" id="3.10.20.30">
    <property type="match status" value="1"/>
</dbReference>
<dbReference type="GO" id="GO:0030170">
    <property type="term" value="F:pyridoxal phosphate binding"/>
    <property type="evidence" value="ECO:0007669"/>
    <property type="project" value="InterPro"/>
</dbReference>
<evidence type="ECO:0000259" key="2">
    <source>
        <dbReference type="PROSITE" id="PS51384"/>
    </source>
</evidence>